<evidence type="ECO:0000259" key="1">
    <source>
        <dbReference type="Pfam" id="PF13152"/>
    </source>
</evidence>
<dbReference type="AlphaFoldDB" id="A0A9X3WRC7"/>
<comment type="caution">
    <text evidence="2">The sequence shown here is derived from an EMBL/GenBank/DDBJ whole genome shotgun (WGS) entry which is preliminary data.</text>
</comment>
<dbReference type="Pfam" id="PF13152">
    <property type="entry name" value="DUF3967"/>
    <property type="match status" value="1"/>
</dbReference>
<accession>A0A9X3WRC7</accession>
<feature type="non-terminal residue" evidence="2">
    <location>
        <position position="1"/>
    </location>
</feature>
<proteinExistence type="predicted"/>
<protein>
    <submittedName>
        <fullName evidence="2">DUF3967 domain-containing protein</fullName>
    </submittedName>
</protein>
<dbReference type="Proteomes" id="UP001145072">
    <property type="component" value="Unassembled WGS sequence"/>
</dbReference>
<dbReference type="InterPro" id="IPR025052">
    <property type="entry name" value="DUF3967"/>
</dbReference>
<gene>
    <name evidence="2" type="ORF">NC661_21235</name>
</gene>
<keyword evidence="3" id="KW-1185">Reference proteome</keyword>
<feature type="domain" description="DUF3967" evidence="1">
    <location>
        <begin position="79"/>
        <end position="111"/>
    </location>
</feature>
<dbReference type="EMBL" id="JAMQJZ010000035">
    <property type="protein sequence ID" value="MDC3422871.1"/>
    <property type="molecule type" value="Genomic_DNA"/>
</dbReference>
<evidence type="ECO:0000313" key="2">
    <source>
        <dbReference type="EMBL" id="MDC3422871.1"/>
    </source>
</evidence>
<organism evidence="2 3">
    <name type="scientific">Aquibacillus koreensis</name>
    <dbReference type="NCBI Taxonomy" id="279446"/>
    <lineage>
        <taxon>Bacteria</taxon>
        <taxon>Bacillati</taxon>
        <taxon>Bacillota</taxon>
        <taxon>Bacilli</taxon>
        <taxon>Bacillales</taxon>
        <taxon>Bacillaceae</taxon>
        <taxon>Aquibacillus</taxon>
    </lineage>
</organism>
<name>A0A9X3WRC7_9BACI</name>
<evidence type="ECO:0000313" key="3">
    <source>
        <dbReference type="Proteomes" id="UP001145072"/>
    </source>
</evidence>
<dbReference type="RefSeq" id="WP_272480076.1">
    <property type="nucleotide sequence ID" value="NZ_JAMQJZ010000035.1"/>
</dbReference>
<reference evidence="2" key="1">
    <citation type="submission" date="2022-06" db="EMBL/GenBank/DDBJ databases">
        <title>Aquibacillus sp. a new bacterium isolated from soil saline samples.</title>
        <authorList>
            <person name="Galisteo C."/>
            <person name="De La Haba R."/>
            <person name="Sanchez-Porro C."/>
            <person name="Ventosa A."/>
        </authorList>
    </citation>
    <scope>NUCLEOTIDE SEQUENCE</scope>
    <source>
        <strain evidence="2">JCM 12387</strain>
    </source>
</reference>
<sequence length="112" mass="13462">VIVFRKLIEYKRAMSLEKATNAVMAWEKGNDIAPPDTPNPHHSARHSDLMEEFQKFQEQQQAFNLKMIDRLEKQEQRQAERDKNLMHVLNQTVETQKQLAAAEKKRWWQFWK</sequence>